<evidence type="ECO:0000256" key="1">
    <source>
        <dbReference type="SAM" id="MobiDB-lite"/>
    </source>
</evidence>
<dbReference type="PANTHER" id="PTHR11439:SF483">
    <property type="entry name" value="PEPTIDE SYNTHASE GLIP-LIKE, PUTATIVE (AFU_ORTHOLOGUE AFUA_3G12920)-RELATED"/>
    <property type="match status" value="1"/>
</dbReference>
<dbReference type="PANTHER" id="PTHR11439">
    <property type="entry name" value="GAG-POL-RELATED RETROTRANSPOSON"/>
    <property type="match status" value="1"/>
</dbReference>
<organism evidence="3">
    <name type="scientific">Tanacetum cinerariifolium</name>
    <name type="common">Dalmatian daisy</name>
    <name type="synonym">Chrysanthemum cinerariifolium</name>
    <dbReference type="NCBI Taxonomy" id="118510"/>
    <lineage>
        <taxon>Eukaryota</taxon>
        <taxon>Viridiplantae</taxon>
        <taxon>Streptophyta</taxon>
        <taxon>Embryophyta</taxon>
        <taxon>Tracheophyta</taxon>
        <taxon>Spermatophyta</taxon>
        <taxon>Magnoliopsida</taxon>
        <taxon>eudicotyledons</taxon>
        <taxon>Gunneridae</taxon>
        <taxon>Pentapetalae</taxon>
        <taxon>asterids</taxon>
        <taxon>campanulids</taxon>
        <taxon>Asterales</taxon>
        <taxon>Asteraceae</taxon>
        <taxon>Asteroideae</taxon>
        <taxon>Anthemideae</taxon>
        <taxon>Anthemidinae</taxon>
        <taxon>Tanacetum</taxon>
    </lineage>
</organism>
<evidence type="ECO:0000313" key="3">
    <source>
        <dbReference type="EMBL" id="GEW17757.1"/>
    </source>
</evidence>
<feature type="region of interest" description="Disordered" evidence="1">
    <location>
        <begin position="482"/>
        <end position="509"/>
    </location>
</feature>
<proteinExistence type="predicted"/>
<reference evidence="3" key="1">
    <citation type="journal article" date="2019" name="Sci. Rep.">
        <title>Draft genome of Tanacetum cinerariifolium, the natural source of mosquito coil.</title>
        <authorList>
            <person name="Yamashiro T."/>
            <person name="Shiraishi A."/>
            <person name="Satake H."/>
            <person name="Nakayama K."/>
        </authorList>
    </citation>
    <scope>NUCLEOTIDE SEQUENCE</scope>
</reference>
<feature type="domain" description="Reverse transcriptase Ty1/copia-type" evidence="2">
    <location>
        <begin position="3"/>
        <end position="148"/>
    </location>
</feature>
<dbReference type="Pfam" id="PF07727">
    <property type="entry name" value="RVT_2"/>
    <property type="match status" value="1"/>
</dbReference>
<feature type="compositionally biased region" description="Acidic residues" evidence="1">
    <location>
        <begin position="484"/>
        <end position="495"/>
    </location>
</feature>
<sequence length="691" mass="78252">MVKLDDLGGVFKNKSRLVARGYCQKEGIDFDESFAAVARLETIRIFIAYATYMNMIIYKMDVKTTFLNVILLEEVYVSQPDGFIDQDNPNYVCKLKKALYWLKQAPRAWYDLLSLFLLSQKFSKGVVDPTLFIWKEGKDILLVQIYSPRGIFLNQSKYALEIIKKYGMKTSDPVDTLMVEKSKLDEHPQGKAVDPTCYRGMIGSLMYLTSSRPDLVFAACMCAIMNQEEIQKAVHEESWVPKADRVKISSRNALDTCPRVQGKEFITPLSKEELLTFLIGVRYKEELTHLPKLLIDHMHQPWRTLASIINKYLSGKTFSNDRLRQSRVAIVLDAAFKLGKSIYKTDVEIAKEIRHVHETHARLVAKKAASEEASDEYGGKLPHIVTGRKRTQGVKIRDTPRVSKKKSVDQSQKLKGIQTLTTEEQLAANMMQALKVSKKFIRSQSHTGGSSEELLLYEGFLMSQESSSQPQEKIGEKEIKWVSADEEDAQQDNDDDRSIDIKKTNDKEEINDEFVHDDEYVQGNVDEEMKDAKVTKTRKDEEEISDVAKADAERQKNLFVSSGFGNHFFNITYDTLICTTKESADTEINSLLDIQIQQDVPHIQSLFVFTVPILVIPEPIILSQLPKIPTVTPVTNLPPPPSITNITPILQQQTTPILTPPITTTAPAAITVLDPLLTIVQQVSELEKDVQ</sequence>
<protein>
    <submittedName>
        <fullName evidence="3">Retrovirus-related Pol polyprotein from transposon TNT 1-94</fullName>
    </submittedName>
</protein>
<name>A0A699GT60_TANCI</name>
<dbReference type="AlphaFoldDB" id="A0A699GT60"/>
<dbReference type="InterPro" id="IPR013103">
    <property type="entry name" value="RVT_2"/>
</dbReference>
<gene>
    <name evidence="3" type="ORF">Tci_189733</name>
</gene>
<comment type="caution">
    <text evidence="3">The sequence shown here is derived from an EMBL/GenBank/DDBJ whole genome shotgun (WGS) entry which is preliminary data.</text>
</comment>
<evidence type="ECO:0000259" key="2">
    <source>
        <dbReference type="Pfam" id="PF07727"/>
    </source>
</evidence>
<feature type="compositionally biased region" description="Basic and acidic residues" evidence="1">
    <location>
        <begin position="496"/>
        <end position="509"/>
    </location>
</feature>
<dbReference type="EMBL" id="BKCJ010048032">
    <property type="protein sequence ID" value="GEW17757.1"/>
    <property type="molecule type" value="Genomic_DNA"/>
</dbReference>
<feature type="region of interest" description="Disordered" evidence="1">
    <location>
        <begin position="389"/>
        <end position="410"/>
    </location>
</feature>
<accession>A0A699GT60</accession>